<protein>
    <submittedName>
        <fullName evidence="3">XRE family transcriptional regulator</fullName>
    </submittedName>
</protein>
<reference evidence="3 4" key="1">
    <citation type="submission" date="2019-01" db="EMBL/GenBank/DDBJ databases">
        <title>Lacibacter sp. strain TTM-7.</title>
        <authorList>
            <person name="Chen W.-M."/>
        </authorList>
    </citation>
    <scope>NUCLEOTIDE SEQUENCE [LARGE SCALE GENOMIC DNA]</scope>
    <source>
        <strain evidence="3 4">TTM-7</strain>
    </source>
</reference>
<dbReference type="GO" id="GO:0003677">
    <property type="term" value="F:DNA binding"/>
    <property type="evidence" value="ECO:0007669"/>
    <property type="project" value="UniProtKB-KW"/>
</dbReference>
<dbReference type="AlphaFoldDB" id="A0A4Q1CGB3"/>
<evidence type="ECO:0000313" key="3">
    <source>
        <dbReference type="EMBL" id="RXK59180.1"/>
    </source>
</evidence>
<dbReference type="Gene3D" id="1.10.260.40">
    <property type="entry name" value="lambda repressor-like DNA-binding domains"/>
    <property type="match status" value="1"/>
</dbReference>
<dbReference type="Proteomes" id="UP000290204">
    <property type="component" value="Unassembled WGS sequence"/>
</dbReference>
<comment type="caution">
    <text evidence="3">The sequence shown here is derived from an EMBL/GenBank/DDBJ whole genome shotgun (WGS) entry which is preliminary data.</text>
</comment>
<dbReference type="SUPFAM" id="SSF47413">
    <property type="entry name" value="lambda repressor-like DNA-binding domains"/>
    <property type="match status" value="1"/>
</dbReference>
<dbReference type="InterPro" id="IPR001387">
    <property type="entry name" value="Cro/C1-type_HTH"/>
</dbReference>
<dbReference type="OrthoDB" id="798409at2"/>
<evidence type="ECO:0000259" key="2">
    <source>
        <dbReference type="PROSITE" id="PS50943"/>
    </source>
</evidence>
<dbReference type="PANTHER" id="PTHR46558:SF4">
    <property type="entry name" value="DNA-BIDING PHAGE PROTEIN"/>
    <property type="match status" value="1"/>
</dbReference>
<keyword evidence="4" id="KW-1185">Reference proteome</keyword>
<name>A0A4Q1CGB3_9BACT</name>
<dbReference type="RefSeq" id="WP_129131484.1">
    <property type="nucleotide sequence ID" value="NZ_SDHW01000004.1"/>
</dbReference>
<accession>A0A4Q1CGB3</accession>
<sequence length="124" mass="13931">MATTTLKILREINDRTQEEIANVLGISQNTYSRLERNPKNLTSEQAQKLADFYNVNIADLLTEGTPSITFNDTKVENNAYVGSIENDNHISASAAENATLKDEIAYLRKQNEELLKMINTRLNG</sequence>
<evidence type="ECO:0000313" key="4">
    <source>
        <dbReference type="Proteomes" id="UP000290204"/>
    </source>
</evidence>
<keyword evidence="1" id="KW-0238">DNA-binding</keyword>
<dbReference type="PROSITE" id="PS50943">
    <property type="entry name" value="HTH_CROC1"/>
    <property type="match status" value="1"/>
</dbReference>
<organism evidence="3 4">
    <name type="scientific">Lacibacter luteus</name>
    <dbReference type="NCBI Taxonomy" id="2508719"/>
    <lineage>
        <taxon>Bacteria</taxon>
        <taxon>Pseudomonadati</taxon>
        <taxon>Bacteroidota</taxon>
        <taxon>Chitinophagia</taxon>
        <taxon>Chitinophagales</taxon>
        <taxon>Chitinophagaceae</taxon>
        <taxon>Lacibacter</taxon>
    </lineage>
</organism>
<dbReference type="PANTHER" id="PTHR46558">
    <property type="entry name" value="TRACRIPTIONAL REGULATORY PROTEIN-RELATED-RELATED"/>
    <property type="match status" value="1"/>
</dbReference>
<feature type="domain" description="HTH cro/C1-type" evidence="2">
    <location>
        <begin position="6"/>
        <end position="60"/>
    </location>
</feature>
<dbReference type="Pfam" id="PF01381">
    <property type="entry name" value="HTH_3"/>
    <property type="match status" value="1"/>
</dbReference>
<proteinExistence type="predicted"/>
<evidence type="ECO:0000256" key="1">
    <source>
        <dbReference type="ARBA" id="ARBA00023125"/>
    </source>
</evidence>
<dbReference type="InterPro" id="IPR010982">
    <property type="entry name" value="Lambda_DNA-bd_dom_sf"/>
</dbReference>
<dbReference type="EMBL" id="SDHW01000004">
    <property type="protein sequence ID" value="RXK59180.1"/>
    <property type="molecule type" value="Genomic_DNA"/>
</dbReference>
<gene>
    <name evidence="3" type="ORF">ESA94_13650</name>
</gene>
<dbReference type="CDD" id="cd00093">
    <property type="entry name" value="HTH_XRE"/>
    <property type="match status" value="1"/>
</dbReference>
<dbReference type="SMART" id="SM00530">
    <property type="entry name" value="HTH_XRE"/>
    <property type="match status" value="1"/>
</dbReference>